<protein>
    <recommendedName>
        <fullName evidence="13 14">Multifunctional fusion protein</fullName>
    </recommendedName>
    <domain>
        <recommendedName>
            <fullName evidence="13">3-phosphoshikimate 1-carboxyvinyltransferase</fullName>
            <ecNumber evidence="13">2.5.1.19</ecNumber>
        </recommendedName>
        <alternativeName>
            <fullName evidence="13">5-enolpyruvylshikimate-3-phosphate synthase</fullName>
            <shortName evidence="13">EPSP synthase</shortName>
            <shortName evidence="13">EPSPS</shortName>
        </alternativeName>
    </domain>
    <domain>
        <recommendedName>
            <fullName evidence="14">Cytidylate kinase</fullName>
            <shortName evidence="14">CK</shortName>
            <ecNumber evidence="14">2.7.4.25</ecNumber>
        </recommendedName>
        <alternativeName>
            <fullName evidence="14">Cytidine monophosphate kinase</fullName>
            <shortName evidence="14">CMP kinase</shortName>
        </alternativeName>
    </domain>
</protein>
<keyword evidence="8 14" id="KW-0067">ATP-binding</keyword>
<feature type="binding site" evidence="13">
    <location>
        <position position="433"/>
    </location>
    <ligand>
        <name>phosphoenolpyruvate</name>
        <dbReference type="ChEBI" id="CHEBI:58702"/>
    </ligand>
</feature>
<dbReference type="UniPathway" id="UPA00053">
    <property type="reaction ID" value="UER00089"/>
</dbReference>
<dbReference type="EC" id="2.5.1.19" evidence="13"/>
<keyword evidence="5 13" id="KW-0808">Transferase</keyword>
<feature type="binding site" evidence="13">
    <location>
        <position position="180"/>
    </location>
    <ligand>
        <name>3-phosphoshikimate</name>
        <dbReference type="ChEBI" id="CHEBI:145989"/>
    </ligand>
</feature>
<feature type="binding site" evidence="13">
    <location>
        <position position="30"/>
    </location>
    <ligand>
        <name>3-phosphoshikimate</name>
        <dbReference type="ChEBI" id="CHEBI:145989"/>
    </ligand>
</feature>
<feature type="binding site" evidence="13">
    <location>
        <position position="460"/>
    </location>
    <ligand>
        <name>phosphoenolpyruvate</name>
        <dbReference type="ChEBI" id="CHEBI:58702"/>
    </ligand>
</feature>
<feature type="active site" description="Proton acceptor" evidence="13">
    <location>
        <position position="332"/>
    </location>
</feature>
<dbReference type="Proteomes" id="UP000503162">
    <property type="component" value="Chromosome"/>
</dbReference>
<dbReference type="InterPro" id="IPR027417">
    <property type="entry name" value="P-loop_NTPase"/>
</dbReference>
<evidence type="ECO:0000256" key="11">
    <source>
        <dbReference type="ARBA" id="ARBA00047615"/>
    </source>
</evidence>
<dbReference type="EC" id="2.7.4.25" evidence="14"/>
<evidence type="ECO:0000256" key="10">
    <source>
        <dbReference type="ARBA" id="ARBA00044633"/>
    </source>
</evidence>
<dbReference type="SUPFAM" id="SSF52540">
    <property type="entry name" value="P-loop containing nucleoside triphosphate hydrolases"/>
    <property type="match status" value="1"/>
</dbReference>
<proteinExistence type="inferred from homology"/>
<dbReference type="HAMAP" id="MF_00238">
    <property type="entry name" value="Cytidyl_kinase_type1"/>
    <property type="match status" value="1"/>
</dbReference>
<feature type="binding site" evidence="13">
    <location>
        <position position="97"/>
    </location>
    <ligand>
        <name>phosphoenolpyruvate</name>
        <dbReference type="ChEBI" id="CHEBI:58702"/>
    </ligand>
</feature>
<feature type="domain" description="Enolpyruvate transferase" evidence="16">
    <location>
        <begin position="17"/>
        <end position="469"/>
    </location>
</feature>
<dbReference type="SUPFAM" id="SSF55205">
    <property type="entry name" value="EPT/RTPC-like"/>
    <property type="match status" value="1"/>
</dbReference>
<evidence type="ECO:0000259" key="17">
    <source>
        <dbReference type="Pfam" id="PF02224"/>
    </source>
</evidence>
<dbReference type="PROSITE" id="PS00104">
    <property type="entry name" value="EPSP_SYNTHASE_1"/>
    <property type="match status" value="1"/>
</dbReference>
<evidence type="ECO:0000256" key="2">
    <source>
        <dbReference type="ARBA" id="ARBA00009427"/>
    </source>
</evidence>
<evidence type="ECO:0000256" key="3">
    <source>
        <dbReference type="ARBA" id="ARBA00009948"/>
    </source>
</evidence>
<evidence type="ECO:0000256" key="14">
    <source>
        <dbReference type="HAMAP-Rule" id="MF_00238"/>
    </source>
</evidence>
<keyword evidence="9 13" id="KW-0057">Aromatic amino acid biosynthesis</keyword>
<dbReference type="NCBIfam" id="TIGR01356">
    <property type="entry name" value="aroA"/>
    <property type="match status" value="1"/>
</dbReference>
<dbReference type="AlphaFoldDB" id="A0A6G8IDW8"/>
<evidence type="ECO:0000256" key="12">
    <source>
        <dbReference type="ARBA" id="ARBA00048478"/>
    </source>
</evidence>
<dbReference type="GO" id="GO:0005524">
    <property type="term" value="F:ATP binding"/>
    <property type="evidence" value="ECO:0007669"/>
    <property type="project" value="UniProtKB-UniRule"/>
</dbReference>
<organism evidence="18 19">
    <name type="scientific">Hydrogenophaga crocea</name>
    <dbReference type="NCBI Taxonomy" id="2716225"/>
    <lineage>
        <taxon>Bacteria</taxon>
        <taxon>Pseudomonadati</taxon>
        <taxon>Pseudomonadota</taxon>
        <taxon>Betaproteobacteria</taxon>
        <taxon>Burkholderiales</taxon>
        <taxon>Comamonadaceae</taxon>
        <taxon>Hydrogenophaga</taxon>
    </lineage>
</organism>
<reference evidence="18 19" key="1">
    <citation type="submission" date="2020-03" db="EMBL/GenBank/DDBJ databases">
        <title>Hydrogenophaga sp. nov. isolated from cyanobacterial mat.</title>
        <authorList>
            <person name="Thorat V."/>
            <person name="Kirdat K."/>
            <person name="Tiwarekar B."/>
            <person name="Costa E.D."/>
            <person name="Yadav A."/>
        </authorList>
    </citation>
    <scope>NUCLEOTIDE SEQUENCE [LARGE SCALE GENOMIC DNA]</scope>
    <source>
        <strain evidence="18 19">BA0156</strain>
    </source>
</reference>
<dbReference type="InterPro" id="IPR036968">
    <property type="entry name" value="Enolpyruvate_Tfrase_sf"/>
</dbReference>
<dbReference type="Pfam" id="PF02224">
    <property type="entry name" value="Cytidylate_kin"/>
    <property type="match status" value="1"/>
</dbReference>
<dbReference type="Gene3D" id="3.65.10.10">
    <property type="entry name" value="Enolpyruvate transferase domain"/>
    <property type="match status" value="2"/>
</dbReference>
<feature type="binding site" evidence="13">
    <location>
        <position position="179"/>
    </location>
    <ligand>
        <name>3-phosphoshikimate</name>
        <dbReference type="ChEBI" id="CHEBI:145989"/>
    </ligand>
</feature>
<dbReference type="Gene3D" id="3.40.50.300">
    <property type="entry name" value="P-loop containing nucleotide triphosphate hydrolases"/>
    <property type="match status" value="1"/>
</dbReference>
<evidence type="ECO:0000256" key="5">
    <source>
        <dbReference type="ARBA" id="ARBA00022679"/>
    </source>
</evidence>
<name>A0A6G8IDW8_9BURK</name>
<feature type="binding site" evidence="13">
    <location>
        <position position="25"/>
    </location>
    <ligand>
        <name>phosphoenolpyruvate</name>
        <dbReference type="ChEBI" id="CHEBI:58702"/>
    </ligand>
</feature>
<dbReference type="CDD" id="cd01556">
    <property type="entry name" value="EPSP_synthase"/>
    <property type="match status" value="1"/>
</dbReference>
<sequence>MYSIPSLDLPPLATAGGRVRLPGSKSISNRVLLLAALSEGPTQVDDLLDSDDTRVMLDALRALGCQIDTTGPQSVRVQGMGGRLAVREAALFLGNAGTAMRPLTAALALMATAQGARFELSGVPRMHERPIGDLVDALRQLGCPVQCLHNEGYPPLRIGDGQVHPLRLDAPIRVRGDVSSQFLTALLLALPLVAQHGDVVIEMATELISKPYIEITLNLLERFGVRVQRDGWDRFTIARGSRYTSPGRIAVEADASSASYFIALGAIAAPTPGTDGIAIDGIGLSSIQGDIRFVEAARLMGADIVGEDNALRVRRGAWPLKAIDLDCNHIPDAAMTLAVMALYADGTTTLRNIASWRVKETDRIAAMATECRQLGATVEEGADFIRITPPRGPAAGPPQGGTAPSGGSEPHEVGSVGAHGWRQATIHTYDDHRVAMCFSLAAFNPAQLPVRIDDPKCVGKTFPDYFETLFSVCRTPAERIPVICIDGPTASGKGTLAAEVASTLGYHLLDSGALYRLVGLAAEREGLSTTEADLRDPAHAERMGELAARLDVRFTPGKTWLEGEDVTEALRAEAAGMAASRVSAVPQVRAALLDLQLNFRHLPGLVADGRDMGTVIFPGAPLKVYLTASAEQRALRRHKQLISKGIPAILADLLADLQARDARDMNRTHAPLKPAEDAVLLDNSHLDIEQSVARVLDWWHGKQAFPVR</sequence>
<evidence type="ECO:0000256" key="13">
    <source>
        <dbReference type="HAMAP-Rule" id="MF_00210"/>
    </source>
</evidence>
<dbReference type="EMBL" id="CP049989">
    <property type="protein sequence ID" value="QIM51333.1"/>
    <property type="molecule type" value="Genomic_DNA"/>
</dbReference>
<dbReference type="InterPro" id="IPR003136">
    <property type="entry name" value="Cytidylate_kin"/>
</dbReference>
<comment type="pathway">
    <text evidence="1 13">Metabolic intermediate biosynthesis; chorismate biosynthesis; chorismate from D-erythrose 4-phosphate and phosphoenolpyruvate: step 6/7.</text>
</comment>
<feature type="region of interest" description="Disordered" evidence="15">
    <location>
        <begin position="389"/>
        <end position="415"/>
    </location>
</feature>
<evidence type="ECO:0000256" key="4">
    <source>
        <dbReference type="ARBA" id="ARBA00022605"/>
    </source>
</evidence>
<keyword evidence="4 13" id="KW-0028">Amino-acid biosynthesis</keyword>
<dbReference type="GO" id="GO:0008652">
    <property type="term" value="P:amino acid biosynthetic process"/>
    <property type="evidence" value="ECO:0007669"/>
    <property type="project" value="UniProtKB-KW"/>
</dbReference>
<comment type="catalytic activity">
    <reaction evidence="11 14">
        <text>dCMP + ATP = dCDP + ADP</text>
        <dbReference type="Rhea" id="RHEA:25094"/>
        <dbReference type="ChEBI" id="CHEBI:30616"/>
        <dbReference type="ChEBI" id="CHEBI:57566"/>
        <dbReference type="ChEBI" id="CHEBI:58593"/>
        <dbReference type="ChEBI" id="CHEBI:456216"/>
        <dbReference type="EC" id="2.7.4.25"/>
    </reaction>
</comment>
<dbReference type="GO" id="GO:0036431">
    <property type="term" value="F:dCMP kinase activity"/>
    <property type="evidence" value="ECO:0007669"/>
    <property type="project" value="InterPro"/>
</dbReference>
<keyword evidence="13" id="KW-0963">Cytoplasm</keyword>
<dbReference type="PANTHER" id="PTHR21090">
    <property type="entry name" value="AROM/DEHYDROQUINATE SYNTHASE"/>
    <property type="match status" value="1"/>
</dbReference>
<dbReference type="NCBIfam" id="TIGR00017">
    <property type="entry name" value="cmk"/>
    <property type="match status" value="1"/>
</dbReference>
<comment type="function">
    <text evidence="13">Catalyzes the transfer of the enolpyruvyl moiety of phosphoenolpyruvate (PEP) to the 5-hydroxyl of shikimate-3-phosphate (S3P) to produce enolpyruvyl shikimate-3-phosphate and inorganic phosphate.</text>
</comment>
<comment type="caution">
    <text evidence="13">Lacks conserved residue(s) required for the propagation of feature annotation.</text>
</comment>
<evidence type="ECO:0000256" key="1">
    <source>
        <dbReference type="ARBA" id="ARBA00004811"/>
    </source>
</evidence>
<comment type="catalytic activity">
    <reaction evidence="12 14">
        <text>CMP + ATP = CDP + ADP</text>
        <dbReference type="Rhea" id="RHEA:11600"/>
        <dbReference type="ChEBI" id="CHEBI:30616"/>
        <dbReference type="ChEBI" id="CHEBI:58069"/>
        <dbReference type="ChEBI" id="CHEBI:60377"/>
        <dbReference type="ChEBI" id="CHEBI:456216"/>
        <dbReference type="EC" id="2.7.4.25"/>
    </reaction>
</comment>
<dbReference type="PANTHER" id="PTHR21090:SF5">
    <property type="entry name" value="PENTAFUNCTIONAL AROM POLYPEPTIDE"/>
    <property type="match status" value="1"/>
</dbReference>
<keyword evidence="7 14" id="KW-0418">Kinase</keyword>
<feature type="binding site" evidence="13">
    <location>
        <position position="209"/>
    </location>
    <ligand>
        <name>3-phosphoshikimate</name>
        <dbReference type="ChEBI" id="CHEBI:145989"/>
    </ligand>
</feature>
<evidence type="ECO:0000256" key="9">
    <source>
        <dbReference type="ARBA" id="ARBA00023141"/>
    </source>
</evidence>
<comment type="similarity">
    <text evidence="3 13">Belongs to the EPSP synthase family.</text>
</comment>
<feature type="binding site" evidence="13">
    <location>
        <position position="26"/>
    </location>
    <ligand>
        <name>3-phosphoshikimate</name>
        <dbReference type="ChEBI" id="CHEBI:145989"/>
    </ligand>
</feature>
<feature type="binding site" evidence="13">
    <location>
        <position position="181"/>
    </location>
    <ligand>
        <name>3-phosphoshikimate</name>
        <dbReference type="ChEBI" id="CHEBI:145989"/>
    </ligand>
</feature>
<evidence type="ECO:0000256" key="7">
    <source>
        <dbReference type="ARBA" id="ARBA00022777"/>
    </source>
</evidence>
<comment type="catalytic activity">
    <reaction evidence="10">
        <text>3-phosphoshikimate + phosphoenolpyruvate = 5-O-(1-carboxyvinyl)-3-phosphoshikimate + phosphate</text>
        <dbReference type="Rhea" id="RHEA:21256"/>
        <dbReference type="ChEBI" id="CHEBI:43474"/>
        <dbReference type="ChEBI" id="CHEBI:57701"/>
        <dbReference type="ChEBI" id="CHEBI:58702"/>
        <dbReference type="ChEBI" id="CHEBI:145989"/>
        <dbReference type="EC" id="2.5.1.19"/>
    </reaction>
    <physiologicalReaction direction="left-to-right" evidence="10">
        <dbReference type="Rhea" id="RHEA:21257"/>
    </physiologicalReaction>
</comment>
<dbReference type="RefSeq" id="WP_166224831.1">
    <property type="nucleotide sequence ID" value="NZ_CP049989.1"/>
</dbReference>
<feature type="binding site" evidence="13">
    <location>
        <position position="332"/>
    </location>
    <ligand>
        <name>3-phosphoshikimate</name>
        <dbReference type="ChEBI" id="CHEBI:145989"/>
    </ligand>
</feature>
<dbReference type="InterPro" id="IPR006264">
    <property type="entry name" value="EPSP_synthase"/>
</dbReference>
<dbReference type="NCBIfam" id="NF008816">
    <property type="entry name" value="PRK11860.1"/>
    <property type="match status" value="1"/>
</dbReference>
<evidence type="ECO:0000256" key="15">
    <source>
        <dbReference type="SAM" id="MobiDB-lite"/>
    </source>
</evidence>
<feature type="binding site" evidence="13">
    <location>
        <position position="181"/>
    </location>
    <ligand>
        <name>phosphoenolpyruvate</name>
        <dbReference type="ChEBI" id="CHEBI:58702"/>
    </ligand>
</feature>
<feature type="domain" description="Cytidylate kinase" evidence="17">
    <location>
        <begin position="483"/>
        <end position="697"/>
    </location>
</feature>
<dbReference type="HAMAP" id="MF_00210">
    <property type="entry name" value="EPSP_synth"/>
    <property type="match status" value="1"/>
</dbReference>
<evidence type="ECO:0000313" key="18">
    <source>
        <dbReference type="EMBL" id="QIM51333.1"/>
    </source>
</evidence>
<dbReference type="InterPro" id="IPR011994">
    <property type="entry name" value="Cytidylate_kinase_dom"/>
</dbReference>
<dbReference type="InterPro" id="IPR013792">
    <property type="entry name" value="RNA3'P_cycl/enolpyr_Trfase_a/b"/>
</dbReference>
<dbReference type="KEGG" id="hcz:G9Q37_03875"/>
<evidence type="ECO:0000259" key="16">
    <source>
        <dbReference type="Pfam" id="PF00275"/>
    </source>
</evidence>
<feature type="binding site" evidence="14">
    <location>
        <begin position="487"/>
        <end position="495"/>
    </location>
    <ligand>
        <name>ATP</name>
        <dbReference type="ChEBI" id="CHEBI:30616"/>
    </ligand>
</feature>
<dbReference type="CDD" id="cd02020">
    <property type="entry name" value="CMPK"/>
    <property type="match status" value="1"/>
</dbReference>
<feature type="binding site" evidence="13">
    <location>
        <position position="129"/>
    </location>
    <ligand>
        <name>phosphoenolpyruvate</name>
        <dbReference type="ChEBI" id="CHEBI:58702"/>
    </ligand>
</feature>
<dbReference type="InterPro" id="IPR001986">
    <property type="entry name" value="Enolpyruvate_Tfrase_dom"/>
</dbReference>
<keyword evidence="6 14" id="KW-0547">Nucleotide-binding</keyword>
<dbReference type="Pfam" id="PF00275">
    <property type="entry name" value="EPSP_synthase"/>
    <property type="match status" value="1"/>
</dbReference>
<dbReference type="GO" id="GO:0003866">
    <property type="term" value="F:3-phosphoshikimate 1-carboxyvinyltransferase activity"/>
    <property type="evidence" value="ECO:0007669"/>
    <property type="project" value="UniProtKB-UniRule"/>
</dbReference>
<comment type="similarity">
    <text evidence="2 14">Belongs to the cytidylate kinase family. Type 1 subfamily.</text>
</comment>
<keyword evidence="19" id="KW-1185">Reference proteome</keyword>
<comment type="subcellular location">
    <subcellularLocation>
        <location evidence="13">Cytoplasm</location>
    </subcellularLocation>
</comment>
<evidence type="ECO:0000256" key="6">
    <source>
        <dbReference type="ARBA" id="ARBA00022741"/>
    </source>
</evidence>
<feature type="binding site" evidence="13">
    <location>
        <position position="25"/>
    </location>
    <ligand>
        <name>3-phosphoshikimate</name>
        <dbReference type="ChEBI" id="CHEBI:145989"/>
    </ligand>
</feature>
<dbReference type="InterPro" id="IPR023193">
    <property type="entry name" value="EPSP_synthase_CS"/>
</dbReference>
<accession>A0A6G8IDW8</accession>
<dbReference type="GO" id="GO:0009073">
    <property type="term" value="P:aromatic amino acid family biosynthetic process"/>
    <property type="evidence" value="ECO:0007669"/>
    <property type="project" value="UniProtKB-KW"/>
</dbReference>
<dbReference type="GO" id="GO:0006220">
    <property type="term" value="P:pyrimidine nucleotide metabolic process"/>
    <property type="evidence" value="ECO:0007669"/>
    <property type="project" value="UniProtKB-UniRule"/>
</dbReference>
<feature type="binding site" evidence="13">
    <location>
        <position position="359"/>
    </location>
    <ligand>
        <name>3-phosphoshikimate</name>
        <dbReference type="ChEBI" id="CHEBI:145989"/>
    </ligand>
</feature>
<gene>
    <name evidence="14" type="primary">cmk</name>
    <name evidence="13" type="synonym">aroA</name>
    <name evidence="18" type="ORF">G9Q37_03875</name>
</gene>
<evidence type="ECO:0000256" key="8">
    <source>
        <dbReference type="ARBA" id="ARBA00022840"/>
    </source>
</evidence>
<feature type="binding site" evidence="13">
    <location>
        <position position="363"/>
    </location>
    <ligand>
        <name>phosphoenolpyruvate</name>
        <dbReference type="ChEBI" id="CHEBI:58702"/>
    </ligand>
</feature>
<evidence type="ECO:0000313" key="19">
    <source>
        <dbReference type="Proteomes" id="UP000503162"/>
    </source>
</evidence>
<dbReference type="GO" id="GO:0005737">
    <property type="term" value="C:cytoplasm"/>
    <property type="evidence" value="ECO:0007669"/>
    <property type="project" value="UniProtKB-SubCell"/>
</dbReference>
<comment type="subunit">
    <text evidence="13">Monomer.</text>
</comment>
<dbReference type="GO" id="GO:0009423">
    <property type="term" value="P:chorismate biosynthetic process"/>
    <property type="evidence" value="ECO:0007669"/>
    <property type="project" value="UniProtKB-UniRule"/>
</dbReference>